<evidence type="ECO:0000256" key="4">
    <source>
        <dbReference type="ARBA" id="ARBA00023015"/>
    </source>
</evidence>
<evidence type="ECO:0000313" key="11">
    <source>
        <dbReference type="Proteomes" id="UP000226431"/>
    </source>
</evidence>
<dbReference type="Gene3D" id="4.10.240.10">
    <property type="entry name" value="Zn(2)-C6 fungal-type DNA-binding domain"/>
    <property type="match status" value="1"/>
</dbReference>
<evidence type="ECO:0000256" key="1">
    <source>
        <dbReference type="ARBA" id="ARBA00004123"/>
    </source>
</evidence>
<keyword evidence="7" id="KW-0539">Nucleus</keyword>
<feature type="domain" description="Zn(2)-C6 fungal-type" evidence="9">
    <location>
        <begin position="178"/>
        <end position="198"/>
    </location>
</feature>
<dbReference type="EMBL" id="NJES01000345">
    <property type="protein sequence ID" value="PHH73412.1"/>
    <property type="molecule type" value="Genomic_DNA"/>
</dbReference>
<evidence type="ECO:0000256" key="3">
    <source>
        <dbReference type="ARBA" id="ARBA00022833"/>
    </source>
</evidence>
<keyword evidence="4" id="KW-0805">Transcription regulation</keyword>
<dbReference type="GO" id="GO:0000981">
    <property type="term" value="F:DNA-binding transcription factor activity, RNA polymerase II-specific"/>
    <property type="evidence" value="ECO:0007669"/>
    <property type="project" value="InterPro"/>
</dbReference>
<dbReference type="InterPro" id="IPR001138">
    <property type="entry name" value="Zn2Cys6_DnaBD"/>
</dbReference>
<sequence>MQPKLTLVTYSRVHSCWPGDKEPGAANNMVLEPPFRMETAWRGFLMRESVQRSQLLPTSTGLVLPIETASTPATTPSDPPSANPWSDGLVDDMDRGSRCVCVERCSDTSPVTPKLEPMDDDINLSLVKLAPSTPPTLRSPVPNEPLAKQRRPRGRPRKMCLASPTGGTSKATNGRSKTGCITCRKRKKKCDEAKPRCTLSP</sequence>
<feature type="region of interest" description="Disordered" evidence="8">
    <location>
        <begin position="131"/>
        <end position="178"/>
    </location>
</feature>
<evidence type="ECO:0000256" key="2">
    <source>
        <dbReference type="ARBA" id="ARBA00022723"/>
    </source>
</evidence>
<keyword evidence="3" id="KW-0862">Zinc</keyword>
<proteinExistence type="predicted"/>
<name>A0A2C5Z182_9HYPO</name>
<dbReference type="CDD" id="cd00067">
    <property type="entry name" value="GAL4"/>
    <property type="match status" value="1"/>
</dbReference>
<evidence type="ECO:0000256" key="8">
    <source>
        <dbReference type="SAM" id="MobiDB-lite"/>
    </source>
</evidence>
<protein>
    <recommendedName>
        <fullName evidence="9">Zn(2)-C6 fungal-type domain-containing protein</fullName>
    </recommendedName>
</protein>
<evidence type="ECO:0000256" key="6">
    <source>
        <dbReference type="ARBA" id="ARBA00023163"/>
    </source>
</evidence>
<dbReference type="GO" id="GO:0003677">
    <property type="term" value="F:DNA binding"/>
    <property type="evidence" value="ECO:0007669"/>
    <property type="project" value="UniProtKB-KW"/>
</dbReference>
<keyword evidence="2" id="KW-0479">Metal-binding</keyword>
<evidence type="ECO:0000256" key="5">
    <source>
        <dbReference type="ARBA" id="ARBA00023125"/>
    </source>
</evidence>
<keyword evidence="6" id="KW-0804">Transcription</keyword>
<feature type="compositionally biased region" description="Polar residues" evidence="8">
    <location>
        <begin position="165"/>
        <end position="176"/>
    </location>
</feature>
<evidence type="ECO:0000256" key="7">
    <source>
        <dbReference type="ARBA" id="ARBA00023242"/>
    </source>
</evidence>
<accession>A0A2C5Z182</accession>
<dbReference type="PROSITE" id="PS00354">
    <property type="entry name" value="HMGI_Y"/>
    <property type="match status" value="1"/>
</dbReference>
<dbReference type="OrthoDB" id="5333823at2759"/>
<comment type="caution">
    <text evidence="10">The sequence shown here is derived from an EMBL/GenBank/DDBJ whole genome shotgun (WGS) entry which is preliminary data.</text>
</comment>
<dbReference type="InterPro" id="IPR000637">
    <property type="entry name" value="HMGI/Y_DNA-bd_CS"/>
</dbReference>
<dbReference type="AlphaFoldDB" id="A0A2C5Z182"/>
<keyword evidence="5" id="KW-0238">DNA-binding</keyword>
<dbReference type="Proteomes" id="UP000226431">
    <property type="component" value="Unassembled WGS sequence"/>
</dbReference>
<dbReference type="InterPro" id="IPR052360">
    <property type="entry name" value="Transcr_Regulatory_Proteins"/>
</dbReference>
<keyword evidence="11" id="KW-1185">Reference proteome</keyword>
<dbReference type="GO" id="GO:0005634">
    <property type="term" value="C:nucleus"/>
    <property type="evidence" value="ECO:0007669"/>
    <property type="project" value="UniProtKB-SubCell"/>
</dbReference>
<dbReference type="GO" id="GO:0008270">
    <property type="term" value="F:zinc ion binding"/>
    <property type="evidence" value="ECO:0007669"/>
    <property type="project" value="InterPro"/>
</dbReference>
<dbReference type="SUPFAM" id="SSF57701">
    <property type="entry name" value="Zn2/Cys6 DNA-binding domain"/>
    <property type="match status" value="1"/>
</dbReference>
<comment type="subcellular location">
    <subcellularLocation>
        <location evidence="1">Nucleus</location>
    </subcellularLocation>
</comment>
<dbReference type="Pfam" id="PF00172">
    <property type="entry name" value="Zn_clus"/>
    <property type="match status" value="1"/>
</dbReference>
<organism evidence="10 11">
    <name type="scientific">Ophiocordyceps camponoti-rufipedis</name>
    <dbReference type="NCBI Taxonomy" id="2004952"/>
    <lineage>
        <taxon>Eukaryota</taxon>
        <taxon>Fungi</taxon>
        <taxon>Dikarya</taxon>
        <taxon>Ascomycota</taxon>
        <taxon>Pezizomycotina</taxon>
        <taxon>Sordariomycetes</taxon>
        <taxon>Hypocreomycetidae</taxon>
        <taxon>Hypocreales</taxon>
        <taxon>Ophiocordycipitaceae</taxon>
        <taxon>Ophiocordyceps</taxon>
    </lineage>
</organism>
<dbReference type="STRING" id="2004952.A0A2C5Z182"/>
<evidence type="ECO:0000259" key="9">
    <source>
        <dbReference type="Pfam" id="PF00172"/>
    </source>
</evidence>
<reference evidence="10 11" key="1">
    <citation type="submission" date="2017-06" db="EMBL/GenBank/DDBJ databases">
        <title>Ant-infecting Ophiocordyceps genomes reveal a high diversity of potential behavioral manipulation genes and a possible major role for enterotoxins.</title>
        <authorList>
            <person name="De Bekker C."/>
            <person name="Evans H.C."/>
            <person name="Brachmann A."/>
            <person name="Hughes D.P."/>
        </authorList>
    </citation>
    <scope>NUCLEOTIDE SEQUENCE [LARGE SCALE GENOMIC DNA]</scope>
    <source>
        <strain evidence="10 11">Map16</strain>
    </source>
</reference>
<dbReference type="PANTHER" id="PTHR36206">
    <property type="entry name" value="ASPERCRYPTIN BIOSYNTHESIS CLUSTER-SPECIFIC TRANSCRIPTION REGULATOR ATNN-RELATED"/>
    <property type="match status" value="1"/>
</dbReference>
<feature type="compositionally biased region" description="Basic residues" evidence="8">
    <location>
        <begin position="148"/>
        <end position="158"/>
    </location>
</feature>
<dbReference type="InterPro" id="IPR036864">
    <property type="entry name" value="Zn2-C6_fun-type_DNA-bd_sf"/>
</dbReference>
<dbReference type="PANTHER" id="PTHR36206:SF12">
    <property type="entry name" value="ASPERCRYPTIN BIOSYNTHESIS CLUSTER-SPECIFIC TRANSCRIPTION REGULATOR ATNN-RELATED"/>
    <property type="match status" value="1"/>
</dbReference>
<evidence type="ECO:0000313" key="10">
    <source>
        <dbReference type="EMBL" id="PHH73412.1"/>
    </source>
</evidence>
<gene>
    <name evidence="10" type="ORF">CDD80_3834</name>
</gene>